<evidence type="ECO:0000313" key="5">
    <source>
        <dbReference type="Proteomes" id="UP000256923"/>
    </source>
</evidence>
<keyword evidence="1" id="KW-0472">Membrane</keyword>
<evidence type="ECO:0000256" key="1">
    <source>
        <dbReference type="SAM" id="Phobius"/>
    </source>
</evidence>
<sequence>MRSAINTALFILFLLLAFLTSFASHAAVCPIGNTPSLKWPLGTARIASACVDGCRAEEGIEGQNTWTCSDELQYCTGYFVTTGDTCTGSDDTNGTCDANGTCTDNGGSNPDPTDPHYNDVIQAQLEVMPGVISGLDSSSAQLAKALRIGAYMNAEVAKSTHIISPLLADLIEVNRGQSNILSNMANNPTPNYSESLDSILTTLHSINNSSNSGSGGLPEQQFNSFMGSISGLNRSIYSAADGTNTTLNGIKDVVRPLDWKLDETNRQLYDVNNNIGSGVGVLLEHGLTNTASIVDAIKSSSGTGGGDSSSVVEALNAQTGEIKGSLDALSDALSTGSYVSREFKGKVDFDTVGLYKPDLLDSVLADTEELKRQYEQQIDEFKKIFSFDVSQLNGGQYKEHSLDFVLPNGKQLNLKSGVLPAFIDQANLIAAVILFIASVIAVKAILGSRK</sequence>
<evidence type="ECO:0000313" key="3">
    <source>
        <dbReference type="EMBL" id="AZS23595.1"/>
    </source>
</evidence>
<keyword evidence="1" id="KW-1133">Transmembrane helix</keyword>
<dbReference type="EMBL" id="CP034672">
    <property type="protein sequence ID" value="AZS23595.1"/>
    <property type="molecule type" value="Genomic_DNA"/>
</dbReference>
<feature type="transmembrane region" description="Helical" evidence="1">
    <location>
        <begin position="428"/>
        <end position="446"/>
    </location>
</feature>
<accession>A0A7U5ECW6</accession>
<evidence type="ECO:0000256" key="2">
    <source>
        <dbReference type="SAM" id="SignalP"/>
    </source>
</evidence>
<dbReference type="RefSeq" id="WP_069212260.1">
    <property type="nucleotide sequence ID" value="NZ_CP023054.1"/>
</dbReference>
<dbReference type="AlphaFoldDB" id="A0A7U5ECW6"/>
<reference evidence="3 5" key="1">
    <citation type="submission" date="2018-12" db="EMBL/GenBank/DDBJ databases">
        <title>Characterization and Draft Genome of Vibrio anguillarum J360 Marine Pathogen Isolated from an Outbreak in Lumpfish (Cyclopterus lumpus).</title>
        <authorList>
            <person name="Vasquez J.I."/>
            <person name="Cao T."/>
            <person name="Chakraborty S."/>
            <person name="Gnanagobal H."/>
            <person name="Wescot J."/>
            <person name="Boyce D."/>
            <person name="Santander J."/>
        </authorList>
    </citation>
    <scope>NUCLEOTIDE SEQUENCE [LARGE SCALE GENOMIC DNA]</scope>
    <source>
        <strain evidence="3 5">J360</strain>
    </source>
</reference>
<keyword evidence="2" id="KW-0732">Signal</keyword>
<keyword evidence="1" id="KW-0812">Transmembrane</keyword>
<protein>
    <submittedName>
        <fullName evidence="3">Uncharacterized protein</fullName>
    </submittedName>
</protein>
<name>A0A7U5ECW6_VIBAN</name>
<gene>
    <name evidence="3" type="ORF">DYL72_00055</name>
    <name evidence="4" type="ORF">DYL72_14995</name>
</gene>
<feature type="signal peptide" evidence="2">
    <location>
        <begin position="1"/>
        <end position="26"/>
    </location>
</feature>
<evidence type="ECO:0000313" key="4">
    <source>
        <dbReference type="EMBL" id="AZS26217.1"/>
    </source>
</evidence>
<feature type="chain" id="PRO_5036212796" evidence="2">
    <location>
        <begin position="27"/>
        <end position="450"/>
    </location>
</feature>
<dbReference type="Proteomes" id="UP000256923">
    <property type="component" value="Chromosome 1"/>
</dbReference>
<dbReference type="EMBL" id="CP034672">
    <property type="protein sequence ID" value="AZS26217.1"/>
    <property type="molecule type" value="Genomic_DNA"/>
</dbReference>
<organism evidence="3 5">
    <name type="scientific">Vibrio anguillarum</name>
    <name type="common">Listonella anguillarum</name>
    <dbReference type="NCBI Taxonomy" id="55601"/>
    <lineage>
        <taxon>Bacteria</taxon>
        <taxon>Pseudomonadati</taxon>
        <taxon>Pseudomonadota</taxon>
        <taxon>Gammaproteobacteria</taxon>
        <taxon>Vibrionales</taxon>
        <taxon>Vibrionaceae</taxon>
        <taxon>Vibrio</taxon>
    </lineage>
</organism>
<proteinExistence type="predicted"/>